<keyword evidence="1" id="KW-0732">Signal</keyword>
<evidence type="ECO:0000313" key="2">
    <source>
        <dbReference type="EMBL" id="TYZ11001.1"/>
    </source>
</evidence>
<evidence type="ECO:0000313" key="3">
    <source>
        <dbReference type="Proteomes" id="UP000322791"/>
    </source>
</evidence>
<accession>A0A5D6V4Q7</accession>
<gene>
    <name evidence="2" type="ORF">FY528_08095</name>
</gene>
<comment type="caution">
    <text evidence="2">The sequence shown here is derived from an EMBL/GenBank/DDBJ whole genome shotgun (WGS) entry which is preliminary data.</text>
</comment>
<keyword evidence="3" id="KW-1185">Reference proteome</keyword>
<dbReference type="Proteomes" id="UP000322791">
    <property type="component" value="Unassembled WGS sequence"/>
</dbReference>
<feature type="chain" id="PRO_5022790519" evidence="1">
    <location>
        <begin position="23"/>
        <end position="585"/>
    </location>
</feature>
<name>A0A5D6V4Q7_9BACT</name>
<protein>
    <submittedName>
        <fullName evidence="2">Uncharacterized protein</fullName>
    </submittedName>
</protein>
<dbReference type="EMBL" id="VTHL01000006">
    <property type="protein sequence ID" value="TYZ11001.1"/>
    <property type="molecule type" value="Genomic_DNA"/>
</dbReference>
<dbReference type="RefSeq" id="WP_149070486.1">
    <property type="nucleotide sequence ID" value="NZ_VTHL01000006.1"/>
</dbReference>
<dbReference type="AlphaFoldDB" id="A0A5D6V4Q7"/>
<reference evidence="2 3" key="1">
    <citation type="submission" date="2019-08" db="EMBL/GenBank/DDBJ databases">
        <authorList>
            <person name="Seo M.-J."/>
        </authorList>
    </citation>
    <scope>NUCLEOTIDE SEQUENCE [LARGE SCALE GENOMIC DNA]</scope>
    <source>
        <strain evidence="2 3">KIGAM108</strain>
    </source>
</reference>
<proteinExistence type="predicted"/>
<evidence type="ECO:0000256" key="1">
    <source>
        <dbReference type="SAM" id="SignalP"/>
    </source>
</evidence>
<sequence length="585" mass="64240">MFTHRTLLFTALAATLGTPVFAQHLEVEKTHDVSGKAKRGYLSEVNVNNEAGKVDMLFVTKSTDKQVATQTYHFDTKYNLLGIDEATIPMEKVKGYRGENFSKEAVTMEVSTGMAGGAASMIPGASFVSALKNPAGTLLLRRKRIDYKWSWLGGGYRKKVKLLNTEKPKTESGAGYHYLSHVDDDVNGGVLVLASENVKLSNVKGMKIGLHLLYFNSQLELARDTYLETDVAQCFVEMGPIALDTDEDADDSQLTVAPDVAIMLAYTKGAGKLKDAHKATDYQYLRVSADGQVKEKLAVNSPNSGWQVAGFVPMADGGVLAYGPAIDDQKKFHTEVPTGDEFKGKHFQLLKVQQGRVAWLTATDLKEFEKKQRVPEGQKRTPDYTGKRFRINLASETPNGDIFVGGQNYKVSGGGNKMLNTLANGRASGNDAIETTYGDLLLFHFDKQGQLRAQYGLRRAENNSTAKAMPTGQFMRATPDAKSVYWIVQELDGFRTVNGLTEDGARGGLFEPTQRETISYPSVTRIELASATISAQKTFGVSKEGKYYMSNKFPLLPVGDGGRQVVFFGENKTGKTLWFGQMPLE</sequence>
<organism evidence="2 3">
    <name type="scientific">Hymenobacter lutimineralis</name>
    <dbReference type="NCBI Taxonomy" id="2606448"/>
    <lineage>
        <taxon>Bacteria</taxon>
        <taxon>Pseudomonadati</taxon>
        <taxon>Bacteroidota</taxon>
        <taxon>Cytophagia</taxon>
        <taxon>Cytophagales</taxon>
        <taxon>Hymenobacteraceae</taxon>
        <taxon>Hymenobacter</taxon>
    </lineage>
</organism>
<feature type="signal peptide" evidence="1">
    <location>
        <begin position="1"/>
        <end position="22"/>
    </location>
</feature>